<keyword evidence="6" id="KW-1185">Reference proteome</keyword>
<dbReference type="Proteomes" id="UP000215914">
    <property type="component" value="Chromosome 15"/>
</dbReference>
<dbReference type="InterPro" id="IPR044651">
    <property type="entry name" value="OTSB-like"/>
</dbReference>
<dbReference type="STRING" id="4232.A0A251S9U7"/>
<dbReference type="Pfam" id="PF02358">
    <property type="entry name" value="Trehalose_PPase"/>
    <property type="match status" value="1"/>
</dbReference>
<evidence type="ECO:0000256" key="1">
    <source>
        <dbReference type="ARBA" id="ARBA00000500"/>
    </source>
</evidence>
<organism evidence="5 6">
    <name type="scientific">Helianthus annuus</name>
    <name type="common">Common sunflower</name>
    <dbReference type="NCBI Taxonomy" id="4232"/>
    <lineage>
        <taxon>Eukaryota</taxon>
        <taxon>Viridiplantae</taxon>
        <taxon>Streptophyta</taxon>
        <taxon>Embryophyta</taxon>
        <taxon>Tracheophyta</taxon>
        <taxon>Spermatophyta</taxon>
        <taxon>Magnoliopsida</taxon>
        <taxon>eudicotyledons</taxon>
        <taxon>Gunneridae</taxon>
        <taxon>Pentapetalae</taxon>
        <taxon>asterids</taxon>
        <taxon>campanulids</taxon>
        <taxon>Asterales</taxon>
        <taxon>Asteraceae</taxon>
        <taxon>Asteroideae</taxon>
        <taxon>Heliantheae alliance</taxon>
        <taxon>Heliantheae</taxon>
        <taxon>Helianthus</taxon>
    </lineage>
</organism>
<dbReference type="GO" id="GO:0005992">
    <property type="term" value="P:trehalose biosynthetic process"/>
    <property type="evidence" value="ECO:0007669"/>
    <property type="project" value="InterPro"/>
</dbReference>
<dbReference type="InParanoid" id="A0A251S9U7"/>
<evidence type="ECO:0000313" key="6">
    <source>
        <dbReference type="Proteomes" id="UP000215914"/>
    </source>
</evidence>
<dbReference type="PANTHER" id="PTHR43768">
    <property type="entry name" value="TREHALOSE 6-PHOSPHATE PHOSPHATASE"/>
    <property type="match status" value="1"/>
</dbReference>
<evidence type="ECO:0000256" key="2">
    <source>
        <dbReference type="ARBA" id="ARBA00001968"/>
    </source>
</evidence>
<accession>A0A251S9U7</accession>
<dbReference type="GO" id="GO:0004805">
    <property type="term" value="F:trehalose-phosphatase activity"/>
    <property type="evidence" value="ECO:0007669"/>
    <property type="project" value="UniProtKB-EC"/>
</dbReference>
<dbReference type="AlphaFoldDB" id="A0A251S9U7"/>
<keyword evidence="3" id="KW-0378">Hydrolase</keyword>
<reference evidence="6" key="1">
    <citation type="journal article" date="2017" name="Nature">
        <title>The sunflower genome provides insights into oil metabolism, flowering and Asterid evolution.</title>
        <authorList>
            <person name="Badouin H."/>
            <person name="Gouzy J."/>
            <person name="Grassa C.J."/>
            <person name="Murat F."/>
            <person name="Staton S.E."/>
            <person name="Cottret L."/>
            <person name="Lelandais-Briere C."/>
            <person name="Owens G.L."/>
            <person name="Carrere S."/>
            <person name="Mayjonade B."/>
            <person name="Legrand L."/>
            <person name="Gill N."/>
            <person name="Kane N.C."/>
            <person name="Bowers J.E."/>
            <person name="Hubner S."/>
            <person name="Bellec A."/>
            <person name="Berard A."/>
            <person name="Berges H."/>
            <person name="Blanchet N."/>
            <person name="Boniface M.C."/>
            <person name="Brunel D."/>
            <person name="Catrice O."/>
            <person name="Chaidir N."/>
            <person name="Claudel C."/>
            <person name="Donnadieu C."/>
            <person name="Faraut T."/>
            <person name="Fievet G."/>
            <person name="Helmstetter N."/>
            <person name="King M."/>
            <person name="Knapp S.J."/>
            <person name="Lai Z."/>
            <person name="Le Paslier M.C."/>
            <person name="Lippi Y."/>
            <person name="Lorenzon L."/>
            <person name="Mandel J.R."/>
            <person name="Marage G."/>
            <person name="Marchand G."/>
            <person name="Marquand E."/>
            <person name="Bret-Mestries E."/>
            <person name="Morien E."/>
            <person name="Nambeesan S."/>
            <person name="Nguyen T."/>
            <person name="Pegot-Espagnet P."/>
            <person name="Pouilly N."/>
            <person name="Raftis F."/>
            <person name="Sallet E."/>
            <person name="Schiex T."/>
            <person name="Thomas J."/>
            <person name="Vandecasteele C."/>
            <person name="Vares D."/>
            <person name="Vear F."/>
            <person name="Vautrin S."/>
            <person name="Crespi M."/>
            <person name="Mangin B."/>
            <person name="Burke J.M."/>
            <person name="Salse J."/>
            <person name="Munos S."/>
            <person name="Vincourt P."/>
            <person name="Rieseberg L.H."/>
            <person name="Langlade N.B."/>
        </authorList>
    </citation>
    <scope>NUCLEOTIDE SEQUENCE [LARGE SCALE GENOMIC DNA]</scope>
    <source>
        <strain evidence="6">cv. SF193</strain>
    </source>
</reference>
<comment type="catalytic activity">
    <reaction evidence="1">
        <text>alpha,alpha-trehalose 6-phosphate + H2O = alpha,alpha-trehalose + phosphate</text>
        <dbReference type="Rhea" id="RHEA:23420"/>
        <dbReference type="ChEBI" id="CHEBI:15377"/>
        <dbReference type="ChEBI" id="CHEBI:16551"/>
        <dbReference type="ChEBI" id="CHEBI:43474"/>
        <dbReference type="ChEBI" id="CHEBI:58429"/>
        <dbReference type="EC" id="3.1.3.12"/>
    </reaction>
</comment>
<dbReference type="InterPro" id="IPR036412">
    <property type="entry name" value="HAD-like_sf"/>
</dbReference>
<dbReference type="InterPro" id="IPR003337">
    <property type="entry name" value="Trehalose_PPase"/>
</dbReference>
<sequence>MNTNRKFCSVSVHEHIYFLTKQTLGLSSCKDVLPIYVGDDKTDEDAFNFLTEGNRGYGILVTPAPKESSAYYSLRDPSEVCVCFITFIA</sequence>
<dbReference type="Gene3D" id="3.40.50.1000">
    <property type="entry name" value="HAD superfamily/HAD-like"/>
    <property type="match status" value="1"/>
</dbReference>
<dbReference type="EMBL" id="CM007904">
    <property type="protein sequence ID" value="OTF95619.1"/>
    <property type="molecule type" value="Genomic_DNA"/>
</dbReference>
<protein>
    <submittedName>
        <fullName evidence="5">Putative trehalose-phosphatase, HAD-like domain protein</fullName>
    </submittedName>
</protein>
<dbReference type="SUPFAM" id="SSF56784">
    <property type="entry name" value="HAD-like"/>
    <property type="match status" value="1"/>
</dbReference>
<name>A0A251S9U7_HELAN</name>
<dbReference type="InterPro" id="IPR023214">
    <property type="entry name" value="HAD_sf"/>
</dbReference>
<proteinExistence type="predicted"/>
<evidence type="ECO:0000313" key="5">
    <source>
        <dbReference type="EMBL" id="OTF95619.1"/>
    </source>
</evidence>
<gene>
    <name evidence="5" type="ORF">HannXRQ_Chr15g0485091</name>
</gene>
<evidence type="ECO:0000256" key="4">
    <source>
        <dbReference type="ARBA" id="ARBA00025274"/>
    </source>
</evidence>
<comment type="cofactor">
    <cofactor evidence="2">
        <name>a divalent metal cation</name>
        <dbReference type="ChEBI" id="CHEBI:60240"/>
    </cofactor>
</comment>
<dbReference type="PANTHER" id="PTHR43768:SF27">
    <property type="entry name" value="TREHALOSE-PHOSPHATE PHOSPHATASE A"/>
    <property type="match status" value="1"/>
</dbReference>
<evidence type="ECO:0000256" key="3">
    <source>
        <dbReference type="ARBA" id="ARBA00022801"/>
    </source>
</evidence>
<dbReference type="OMA" id="LTCSAKW"/>
<comment type="function">
    <text evidence="4">Removes the phosphate from trehalose 6-phosphate to produce free trehalose. Trehalose accumulation in plant may improve abiotic stress tolerance.</text>
</comment>